<feature type="domain" description="SLH" evidence="2">
    <location>
        <begin position="663"/>
        <end position="720"/>
    </location>
</feature>
<dbReference type="AlphaFoldDB" id="A0A926IMB7"/>
<protein>
    <submittedName>
        <fullName evidence="3">S-layer homology domain-containing protein</fullName>
    </submittedName>
</protein>
<sequence length="720" mass="80392">MRKNMQRIMSIMLILLLLIPSMVMAASNISIDCTQKNNEALISIKGTRNRPVSITIKDDFRYYYIDQGITDDLGKIEVEATLELDKTYDCQVNIDGTTAAKKIIMKKSDAPNPGPDPSEDEMVDLYIKGYKGVILNESDIIINKNESALSLTTRILDDHGIEYENRKGYIASIDNQSEFDKGKDSGWMFSVNGKFPDVGAGSVRLKDGDSIKWLYTQDLGADIGAPAFHRDANLDELSKVIDEALKIVNNKNSTEKEIIKALDNMVTSFEDTIADSKSGDIKDILKESKKASKVLLNALEAVKGEELAIKVGNSAISITKALNNLIDDKSNKDLIEELSKIAEENMGIALSSSVKMEDEDDLNKMIDAILELSVKVEDKLSKINENPNRNSGKSIRIKMVDENDDISEIILTKLLLEKTIDKGIDTIKISSEKSSFEIAPDFMSKDVKADIKIKLQKRSNSTWVRFEQEGKELNNLINPVKIIMPCDINVNDKDNLTVVLVNEDGTKELIGGVYDAQTKSMRFLTHKLGEFRVEVNNIGFKDLSNHKWAVEAINSMAAKGIIGGRTAEEFAPAANITRAEFSALISRMLKYNEDLDTNLPFKDLTADKWYYKSIKAAYRNGLINGKSEVIFDPNGYITREEMSKIIGTILEKNLYKGQDKSVLMKFSDVNSIAPWAEEGAKITVYNEIIKGSNGKFSPKANATRAETAVMLYRLYDLIMY</sequence>
<name>A0A926IMB7_9FIRM</name>
<feature type="domain" description="SLH" evidence="2">
    <location>
        <begin position="600"/>
        <end position="660"/>
    </location>
</feature>
<evidence type="ECO:0000256" key="1">
    <source>
        <dbReference type="SAM" id="SignalP"/>
    </source>
</evidence>
<reference evidence="3" key="1">
    <citation type="submission" date="2020-08" db="EMBL/GenBank/DDBJ databases">
        <title>Genome public.</title>
        <authorList>
            <person name="Liu C."/>
            <person name="Sun Q."/>
        </authorList>
    </citation>
    <scope>NUCLEOTIDE SEQUENCE</scope>
    <source>
        <strain evidence="3">BX21</strain>
    </source>
</reference>
<dbReference type="RefSeq" id="WP_262430965.1">
    <property type="nucleotide sequence ID" value="NZ_JACRTG010000034.1"/>
</dbReference>
<keyword evidence="4" id="KW-1185">Reference proteome</keyword>
<dbReference type="PANTHER" id="PTHR43308">
    <property type="entry name" value="OUTER MEMBRANE PROTEIN ALPHA-RELATED"/>
    <property type="match status" value="1"/>
</dbReference>
<dbReference type="EMBL" id="JACRTG010000034">
    <property type="protein sequence ID" value="MBC8589498.1"/>
    <property type="molecule type" value="Genomic_DNA"/>
</dbReference>
<comment type="caution">
    <text evidence="3">The sequence shown here is derived from an EMBL/GenBank/DDBJ whole genome shotgun (WGS) entry which is preliminary data.</text>
</comment>
<dbReference type="Gene3D" id="2.170.130.30">
    <property type="match status" value="1"/>
</dbReference>
<dbReference type="Pfam" id="PF00395">
    <property type="entry name" value="SLH"/>
    <property type="match status" value="3"/>
</dbReference>
<keyword evidence="1" id="KW-0732">Signal</keyword>
<dbReference type="Pfam" id="PF14478">
    <property type="entry name" value="DUF4430"/>
    <property type="match status" value="1"/>
</dbReference>
<dbReference type="PANTHER" id="PTHR43308:SF5">
    <property type="entry name" value="S-LAYER PROTEIN _ PEPTIDOGLYCAN ENDO-BETA-N-ACETYLGLUCOSAMINIDASE"/>
    <property type="match status" value="1"/>
</dbReference>
<dbReference type="InterPro" id="IPR027954">
    <property type="entry name" value="Transcobalamin-like_C"/>
</dbReference>
<evidence type="ECO:0000313" key="3">
    <source>
        <dbReference type="EMBL" id="MBC8589498.1"/>
    </source>
</evidence>
<accession>A0A926IMB7</accession>
<gene>
    <name evidence="3" type="ORF">H8707_14885</name>
</gene>
<feature type="chain" id="PRO_5037187401" evidence="1">
    <location>
        <begin position="26"/>
        <end position="720"/>
    </location>
</feature>
<organism evidence="3 4">
    <name type="scientific">Paratissierella segnis</name>
    <dbReference type="NCBI Taxonomy" id="2763679"/>
    <lineage>
        <taxon>Bacteria</taxon>
        <taxon>Bacillati</taxon>
        <taxon>Bacillota</taxon>
        <taxon>Tissierellia</taxon>
        <taxon>Tissierellales</taxon>
        <taxon>Tissierellaceae</taxon>
        <taxon>Paratissierella</taxon>
    </lineage>
</organism>
<dbReference type="PROSITE" id="PS51272">
    <property type="entry name" value="SLH"/>
    <property type="match status" value="3"/>
</dbReference>
<feature type="signal peptide" evidence="1">
    <location>
        <begin position="1"/>
        <end position="25"/>
    </location>
</feature>
<evidence type="ECO:0000313" key="4">
    <source>
        <dbReference type="Proteomes" id="UP000601171"/>
    </source>
</evidence>
<dbReference type="InterPro" id="IPR051465">
    <property type="entry name" value="Cell_Envelope_Struct_Comp"/>
</dbReference>
<feature type="domain" description="SLH" evidence="2">
    <location>
        <begin position="536"/>
        <end position="599"/>
    </location>
</feature>
<evidence type="ECO:0000259" key="2">
    <source>
        <dbReference type="PROSITE" id="PS51272"/>
    </source>
</evidence>
<proteinExistence type="predicted"/>
<dbReference type="InterPro" id="IPR001119">
    <property type="entry name" value="SLH_dom"/>
</dbReference>
<dbReference type="Proteomes" id="UP000601171">
    <property type="component" value="Unassembled WGS sequence"/>
</dbReference>